<dbReference type="InterPro" id="IPR032413">
    <property type="entry name" value="Arm_3"/>
</dbReference>
<evidence type="ECO:0000256" key="4">
    <source>
        <dbReference type="ARBA" id="ARBA00022927"/>
    </source>
</evidence>
<comment type="similarity">
    <text evidence="1">Belongs to the importin alpha family.</text>
</comment>
<dbReference type="PROSITE" id="PS51214">
    <property type="entry name" value="IBB"/>
    <property type="match status" value="1"/>
</dbReference>
<evidence type="ECO:0000259" key="8">
    <source>
        <dbReference type="PROSITE" id="PS51214"/>
    </source>
</evidence>
<evidence type="ECO:0000256" key="1">
    <source>
        <dbReference type="ARBA" id="ARBA00010394"/>
    </source>
</evidence>
<dbReference type="InterPro" id="IPR011989">
    <property type="entry name" value="ARM-like"/>
</dbReference>
<dbReference type="Gene3D" id="1.25.10.10">
    <property type="entry name" value="Leucine-rich Repeat Variant"/>
    <property type="match status" value="1"/>
</dbReference>
<evidence type="ECO:0000256" key="6">
    <source>
        <dbReference type="PROSITE-ProRule" id="PRU00561"/>
    </source>
</evidence>
<feature type="repeat" description="ARM" evidence="5">
    <location>
        <begin position="115"/>
        <end position="158"/>
    </location>
</feature>
<evidence type="ECO:0000313" key="9">
    <source>
        <dbReference type="EMBL" id="GFR97834.1"/>
    </source>
</evidence>
<dbReference type="PROSITE" id="PS50176">
    <property type="entry name" value="ARM_REPEAT"/>
    <property type="match status" value="3"/>
</dbReference>
<dbReference type="GO" id="GO:0005737">
    <property type="term" value="C:cytoplasm"/>
    <property type="evidence" value="ECO:0007669"/>
    <property type="project" value="InterPro"/>
</dbReference>
<feature type="domain" description="IBB" evidence="8">
    <location>
        <begin position="1"/>
        <end position="60"/>
    </location>
</feature>
<dbReference type="Proteomes" id="UP000762676">
    <property type="component" value="Unassembled WGS sequence"/>
</dbReference>
<dbReference type="GO" id="GO:0005634">
    <property type="term" value="C:nucleus"/>
    <property type="evidence" value="ECO:0007669"/>
    <property type="project" value="UniProtKB-ARBA"/>
</dbReference>
<dbReference type="GO" id="GO:0061608">
    <property type="term" value="F:nuclear import signal receptor activity"/>
    <property type="evidence" value="ECO:0007669"/>
    <property type="project" value="InterPro"/>
</dbReference>
<protein>
    <submittedName>
        <fullName evidence="9">Importin subunit alpha</fullName>
    </submittedName>
</protein>
<feature type="region of interest" description="Disordered" evidence="7">
    <location>
        <begin position="51"/>
        <end position="70"/>
    </location>
</feature>
<keyword evidence="3" id="KW-0677">Repeat</keyword>
<sequence length="492" mass="53825">MAENTAPGGHTARKSAYKNKGRDIEDLRRRRVETSVELRKQKKEETLLKRRNVELLDDEPASPLQEQNKPQMSMAEIKNNIKGTDRGSRLRATQAVRKLLSKEKNPPIDKVIEEGLVENLVSFLDCNDNPELQFEAAWALTNIASGTTTQTQAVVRCGAVPRFIRLLSAPSMSLVEQCIWALGNIAGDGAEMRDMVTAHGIIEPLNHLVDMAAPPAFLRNVTWTFSNLCRNKNPPPKMKAIQACLPALSSLVHHSDKEVLADTCWALSYITDGANNQIQEIVDLPGIVERLVQLLGNPDPAVVTPALRSVGNIVTGDDSQTQAVVDLNVLLMMPGLLQHSKPSIKKEACWMLSNITAGSTDQIQAVLDSGLLPILVEVLVTGDFKSQKEAAWAVTNLTSGGTVEQISTLVGCGVIKPMCDLLESKDAKLLMVVLDGILNILDAADKVSQAEPICVIVEECQGLDKIEHLQSHENNQVYKKALDIIDKFFSAE</sequence>
<dbReference type="InterPro" id="IPR036975">
    <property type="entry name" value="Importin-a_IBB_sf"/>
</dbReference>
<dbReference type="Gene3D" id="1.20.5.690">
    <property type="entry name" value="Importin-alpha, importin-beta-binding domain"/>
    <property type="match status" value="1"/>
</dbReference>
<evidence type="ECO:0000313" key="10">
    <source>
        <dbReference type="Proteomes" id="UP000762676"/>
    </source>
</evidence>
<dbReference type="PANTHER" id="PTHR23316">
    <property type="entry name" value="IMPORTIN ALPHA"/>
    <property type="match status" value="1"/>
</dbReference>
<dbReference type="SUPFAM" id="SSF48371">
    <property type="entry name" value="ARM repeat"/>
    <property type="match status" value="1"/>
</dbReference>
<feature type="compositionally biased region" description="Basic and acidic residues" evidence="7">
    <location>
        <begin position="20"/>
        <end position="36"/>
    </location>
</feature>
<keyword evidence="4" id="KW-0653">Protein transport</keyword>
<dbReference type="InterPro" id="IPR002652">
    <property type="entry name" value="Importin-a_IBB"/>
</dbReference>
<dbReference type="InterPro" id="IPR024931">
    <property type="entry name" value="Importin_alpha"/>
</dbReference>
<dbReference type="InterPro" id="IPR000225">
    <property type="entry name" value="Armadillo"/>
</dbReference>
<feature type="non-terminal residue" evidence="9">
    <location>
        <position position="492"/>
    </location>
</feature>
<evidence type="ECO:0000256" key="3">
    <source>
        <dbReference type="ARBA" id="ARBA00022737"/>
    </source>
</evidence>
<dbReference type="SMART" id="SM00185">
    <property type="entry name" value="ARM"/>
    <property type="match status" value="8"/>
</dbReference>
<keyword evidence="10" id="KW-1185">Reference proteome</keyword>
<dbReference type="FunFam" id="1.25.10.10:FF:000009">
    <property type="entry name" value="Importin subunit alpha"/>
    <property type="match status" value="1"/>
</dbReference>
<dbReference type="Pfam" id="PF16186">
    <property type="entry name" value="Arm_3"/>
    <property type="match status" value="1"/>
</dbReference>
<gene>
    <name evidence="9" type="ORF">ElyMa_004486700</name>
</gene>
<dbReference type="InterPro" id="IPR016024">
    <property type="entry name" value="ARM-type_fold"/>
</dbReference>
<accession>A0AAV4HJM9</accession>
<dbReference type="Pfam" id="PF00514">
    <property type="entry name" value="Arm"/>
    <property type="match status" value="7"/>
</dbReference>
<feature type="region of interest" description="Disordered" evidence="7">
    <location>
        <begin position="1"/>
        <end position="36"/>
    </location>
</feature>
<feature type="repeat" description="ARM" evidence="5">
    <location>
        <begin position="158"/>
        <end position="200"/>
    </location>
</feature>
<proteinExistence type="inferred from homology"/>
<comment type="caution">
    <text evidence="9">The sequence shown here is derived from an EMBL/GenBank/DDBJ whole genome shotgun (WGS) entry which is preliminary data.</text>
</comment>
<feature type="repeat" description="ARM" evidence="5">
    <location>
        <begin position="286"/>
        <end position="320"/>
    </location>
</feature>
<keyword evidence="2 6" id="KW-0813">Transport</keyword>
<dbReference type="PIRSF" id="PIRSF005673">
    <property type="entry name" value="Importin_alpha"/>
    <property type="match status" value="1"/>
</dbReference>
<dbReference type="Pfam" id="PF01749">
    <property type="entry name" value="IBB"/>
    <property type="match status" value="1"/>
</dbReference>
<evidence type="ECO:0000256" key="5">
    <source>
        <dbReference type="PROSITE-ProRule" id="PRU00259"/>
    </source>
</evidence>
<evidence type="ECO:0000256" key="7">
    <source>
        <dbReference type="SAM" id="MobiDB-lite"/>
    </source>
</evidence>
<dbReference type="GO" id="GO:0006606">
    <property type="term" value="P:protein import into nucleus"/>
    <property type="evidence" value="ECO:0007669"/>
    <property type="project" value="InterPro"/>
</dbReference>
<name>A0AAV4HJM9_9GAST</name>
<reference evidence="9 10" key="1">
    <citation type="journal article" date="2021" name="Elife">
        <title>Chloroplast acquisition without the gene transfer in kleptoplastic sea slugs, Plakobranchus ocellatus.</title>
        <authorList>
            <person name="Maeda T."/>
            <person name="Takahashi S."/>
            <person name="Yoshida T."/>
            <person name="Shimamura S."/>
            <person name="Takaki Y."/>
            <person name="Nagai Y."/>
            <person name="Toyoda A."/>
            <person name="Suzuki Y."/>
            <person name="Arimoto A."/>
            <person name="Ishii H."/>
            <person name="Satoh N."/>
            <person name="Nishiyama T."/>
            <person name="Hasebe M."/>
            <person name="Maruyama T."/>
            <person name="Minagawa J."/>
            <person name="Obokata J."/>
            <person name="Shigenobu S."/>
        </authorList>
    </citation>
    <scope>NUCLEOTIDE SEQUENCE [LARGE SCALE GENOMIC DNA]</scope>
</reference>
<dbReference type="AlphaFoldDB" id="A0AAV4HJM9"/>
<dbReference type="EMBL" id="BMAT01009067">
    <property type="protein sequence ID" value="GFR97834.1"/>
    <property type="molecule type" value="Genomic_DNA"/>
</dbReference>
<evidence type="ECO:0000256" key="2">
    <source>
        <dbReference type="ARBA" id="ARBA00022448"/>
    </source>
</evidence>
<organism evidence="9 10">
    <name type="scientific">Elysia marginata</name>
    <dbReference type="NCBI Taxonomy" id="1093978"/>
    <lineage>
        <taxon>Eukaryota</taxon>
        <taxon>Metazoa</taxon>
        <taxon>Spiralia</taxon>
        <taxon>Lophotrochozoa</taxon>
        <taxon>Mollusca</taxon>
        <taxon>Gastropoda</taxon>
        <taxon>Heterobranchia</taxon>
        <taxon>Euthyneura</taxon>
        <taxon>Panpulmonata</taxon>
        <taxon>Sacoglossa</taxon>
        <taxon>Placobranchoidea</taxon>
        <taxon>Plakobranchidae</taxon>
        <taxon>Elysia</taxon>
    </lineage>
</organism>